<comment type="caution">
    <text evidence="1">The sequence shown here is derived from an EMBL/GenBank/DDBJ whole genome shotgun (WGS) entry which is preliminary data.</text>
</comment>
<organism evidence="1 2">
    <name type="scientific">Potamilus streckersoni</name>
    <dbReference type="NCBI Taxonomy" id="2493646"/>
    <lineage>
        <taxon>Eukaryota</taxon>
        <taxon>Metazoa</taxon>
        <taxon>Spiralia</taxon>
        <taxon>Lophotrochozoa</taxon>
        <taxon>Mollusca</taxon>
        <taxon>Bivalvia</taxon>
        <taxon>Autobranchia</taxon>
        <taxon>Heteroconchia</taxon>
        <taxon>Palaeoheterodonta</taxon>
        <taxon>Unionida</taxon>
        <taxon>Unionoidea</taxon>
        <taxon>Unionidae</taxon>
        <taxon>Ambleminae</taxon>
        <taxon>Lampsilini</taxon>
        <taxon>Potamilus</taxon>
    </lineage>
</organism>
<name>A0AAE0S2Y4_9BIVA</name>
<reference evidence="1" key="3">
    <citation type="submission" date="2023-05" db="EMBL/GenBank/DDBJ databases">
        <authorList>
            <person name="Smith C.H."/>
        </authorList>
    </citation>
    <scope>NUCLEOTIDE SEQUENCE</scope>
    <source>
        <strain evidence="1">CHS0354</strain>
        <tissue evidence="1">Mantle</tissue>
    </source>
</reference>
<protein>
    <submittedName>
        <fullName evidence="1">Uncharacterized protein</fullName>
    </submittedName>
</protein>
<evidence type="ECO:0000313" key="2">
    <source>
        <dbReference type="Proteomes" id="UP001195483"/>
    </source>
</evidence>
<evidence type="ECO:0000313" key="1">
    <source>
        <dbReference type="EMBL" id="KAK3584391.1"/>
    </source>
</evidence>
<accession>A0AAE0S2Y4</accession>
<keyword evidence="2" id="KW-1185">Reference proteome</keyword>
<dbReference type="AlphaFoldDB" id="A0AAE0S2Y4"/>
<proteinExistence type="predicted"/>
<dbReference type="EMBL" id="JAEAOA010000639">
    <property type="protein sequence ID" value="KAK3584391.1"/>
    <property type="molecule type" value="Genomic_DNA"/>
</dbReference>
<reference evidence="1" key="2">
    <citation type="journal article" date="2021" name="Genome Biol. Evol.">
        <title>Developing a high-quality reference genome for a parasitic bivalve with doubly uniparental inheritance (Bivalvia: Unionida).</title>
        <authorList>
            <person name="Smith C.H."/>
        </authorList>
    </citation>
    <scope>NUCLEOTIDE SEQUENCE</scope>
    <source>
        <strain evidence="1">CHS0354</strain>
        <tissue evidence="1">Mantle</tissue>
    </source>
</reference>
<gene>
    <name evidence="1" type="ORF">CHS0354_010166</name>
</gene>
<sequence length="71" mass="8003">MSLRYQNTCYIFTLTDQQKLDVHTDAGLKALELKLLPLIDSGHKNVVQKSDLSAELQRACGQSSTHFYTMS</sequence>
<reference evidence="1" key="1">
    <citation type="journal article" date="2021" name="Genome Biol. Evol.">
        <title>A High-Quality Reference Genome for a Parasitic Bivalve with Doubly Uniparental Inheritance (Bivalvia: Unionida).</title>
        <authorList>
            <person name="Smith C.H."/>
        </authorList>
    </citation>
    <scope>NUCLEOTIDE SEQUENCE</scope>
    <source>
        <strain evidence="1">CHS0354</strain>
    </source>
</reference>
<dbReference type="Proteomes" id="UP001195483">
    <property type="component" value="Unassembled WGS sequence"/>
</dbReference>